<evidence type="ECO:0000313" key="4">
    <source>
        <dbReference type="WBParaSite" id="BTMF_0000109401-mRNA-1"/>
    </source>
</evidence>
<dbReference type="PROSITE" id="PS50003">
    <property type="entry name" value="PH_DOMAIN"/>
    <property type="match status" value="1"/>
</dbReference>
<dbReference type="SUPFAM" id="SSF50729">
    <property type="entry name" value="PH domain-like"/>
    <property type="match status" value="1"/>
</dbReference>
<dbReference type="AlphaFoldDB" id="A0A0R3Q472"/>
<organism evidence="4">
    <name type="scientific">Brugia timori</name>
    <dbReference type="NCBI Taxonomy" id="42155"/>
    <lineage>
        <taxon>Eukaryota</taxon>
        <taxon>Metazoa</taxon>
        <taxon>Ecdysozoa</taxon>
        <taxon>Nematoda</taxon>
        <taxon>Chromadorea</taxon>
        <taxon>Rhabditida</taxon>
        <taxon>Spirurina</taxon>
        <taxon>Spiruromorpha</taxon>
        <taxon>Filarioidea</taxon>
        <taxon>Onchocercidae</taxon>
        <taxon>Brugia</taxon>
    </lineage>
</organism>
<gene>
    <name evidence="2" type="ORF">BTMF_LOCUS454</name>
</gene>
<feature type="domain" description="PH" evidence="1">
    <location>
        <begin position="15"/>
        <end position="78"/>
    </location>
</feature>
<reference evidence="2 3" key="2">
    <citation type="submission" date="2018-11" db="EMBL/GenBank/DDBJ databases">
        <authorList>
            <consortium name="Pathogen Informatics"/>
        </authorList>
    </citation>
    <scope>NUCLEOTIDE SEQUENCE [LARGE SCALE GENOMIC DNA]</scope>
</reference>
<keyword evidence="3" id="KW-1185">Reference proteome</keyword>
<dbReference type="STRING" id="42155.A0A0R3Q472"/>
<dbReference type="Pfam" id="PF00169">
    <property type="entry name" value="PH"/>
    <property type="match status" value="1"/>
</dbReference>
<dbReference type="InterPro" id="IPR011993">
    <property type="entry name" value="PH-like_dom_sf"/>
</dbReference>
<protein>
    <submittedName>
        <fullName evidence="4">PH domain-containing protein</fullName>
    </submittedName>
</protein>
<proteinExistence type="predicted"/>
<reference evidence="4" key="1">
    <citation type="submission" date="2017-02" db="UniProtKB">
        <authorList>
            <consortium name="WormBaseParasite"/>
        </authorList>
    </citation>
    <scope>IDENTIFICATION</scope>
</reference>
<evidence type="ECO:0000259" key="1">
    <source>
        <dbReference type="PROSITE" id="PS50003"/>
    </source>
</evidence>
<dbReference type="EMBL" id="UZAG01000239">
    <property type="protein sequence ID" value="VDO07718.1"/>
    <property type="molecule type" value="Genomic_DNA"/>
</dbReference>
<dbReference type="Proteomes" id="UP000280834">
    <property type="component" value="Unassembled WGS sequence"/>
</dbReference>
<dbReference type="WBParaSite" id="BTMF_0000109401-mRNA-1">
    <property type="protein sequence ID" value="BTMF_0000109401-mRNA-1"/>
    <property type="gene ID" value="BTMF_0000109401"/>
</dbReference>
<accession>A0A0R3Q472</accession>
<sequence length="78" mass="8928">MSTENISIKSQKLGEAVHEGWLMKRGEHIKNWRPRYFVLFKDGALLGFRAKPDPDQPLPDPLNDFTVKNVQVTGFGLF</sequence>
<dbReference type="Gene3D" id="2.30.29.30">
    <property type="entry name" value="Pleckstrin-homology domain (PH domain)/Phosphotyrosine-binding domain (PTB)"/>
    <property type="match status" value="1"/>
</dbReference>
<evidence type="ECO:0000313" key="3">
    <source>
        <dbReference type="Proteomes" id="UP000280834"/>
    </source>
</evidence>
<evidence type="ECO:0000313" key="2">
    <source>
        <dbReference type="EMBL" id="VDO07718.1"/>
    </source>
</evidence>
<name>A0A0R3Q472_9BILA</name>
<dbReference type="InterPro" id="IPR001849">
    <property type="entry name" value="PH_domain"/>
</dbReference>